<evidence type="ECO:0000259" key="8">
    <source>
        <dbReference type="PROSITE" id="PS50811"/>
    </source>
</evidence>
<keyword evidence="4" id="KW-0238">DNA-binding</keyword>
<feature type="region of interest" description="Disordered" evidence="7">
    <location>
        <begin position="209"/>
        <end position="244"/>
    </location>
</feature>
<dbReference type="SUPFAM" id="SSF118290">
    <property type="entry name" value="WRKY DNA-binding domain"/>
    <property type="match status" value="1"/>
</dbReference>
<evidence type="ECO:0000256" key="4">
    <source>
        <dbReference type="ARBA" id="ARBA00023125"/>
    </source>
</evidence>
<keyword evidence="10" id="KW-1185">Reference proteome</keyword>
<dbReference type="Gene3D" id="2.20.25.80">
    <property type="entry name" value="WRKY domain"/>
    <property type="match status" value="1"/>
</dbReference>
<dbReference type="GO" id="GO:0003700">
    <property type="term" value="F:DNA-binding transcription factor activity"/>
    <property type="evidence" value="ECO:0007669"/>
    <property type="project" value="InterPro"/>
</dbReference>
<evidence type="ECO:0000256" key="1">
    <source>
        <dbReference type="ARBA" id="ARBA00004123"/>
    </source>
</evidence>
<dbReference type="EMBL" id="JAWXYG010000006">
    <property type="protein sequence ID" value="KAK4270339.1"/>
    <property type="molecule type" value="Genomic_DNA"/>
</dbReference>
<keyword evidence="2" id="KW-0677">Repeat</keyword>
<evidence type="ECO:0000256" key="2">
    <source>
        <dbReference type="ARBA" id="ARBA00022737"/>
    </source>
</evidence>
<dbReference type="Proteomes" id="UP001293593">
    <property type="component" value="Unassembled WGS sequence"/>
</dbReference>
<feature type="compositionally biased region" description="Polar residues" evidence="7">
    <location>
        <begin position="221"/>
        <end position="244"/>
    </location>
</feature>
<sequence>MVDFSAISEKVVMEESALMAASYWSDGSSSEEDDLLRELLDYHNYHNESPAFSSNNIEANTAVRSSSSASSSTIFNSLLSNIFSGPTISDIENALSFTNHKPQHSQDFSLSRVSILERGLCKTENKYTLKMKCFGNGTSDDGYKWRKYGQKSIKNSPNPRSYYRCTNPMCNAKKQVERCNEDPDTLIITYEGLHFHFSYPYLLMTTEAHESPLPPTKRPKTNTSISETQAHQGPNAQQSDKVQVQAQDISVGSQGLLEDMVPLMIRNPTIRSINPLQS</sequence>
<dbReference type="GO" id="GO:0043565">
    <property type="term" value="F:sequence-specific DNA binding"/>
    <property type="evidence" value="ECO:0007669"/>
    <property type="project" value="InterPro"/>
</dbReference>
<reference evidence="9" key="1">
    <citation type="submission" date="2023-10" db="EMBL/GenBank/DDBJ databases">
        <title>Chromosome-level genome of the transformable northern wattle, Acacia crassicarpa.</title>
        <authorList>
            <person name="Massaro I."/>
            <person name="Sinha N.R."/>
            <person name="Poethig S."/>
            <person name="Leichty A.R."/>
        </authorList>
    </citation>
    <scope>NUCLEOTIDE SEQUENCE</scope>
    <source>
        <strain evidence="9">Acra3RX</strain>
        <tissue evidence="9">Leaf</tissue>
    </source>
</reference>
<dbReference type="PANTHER" id="PTHR31221">
    <property type="entry name" value="WRKY TRANSCRIPTION FACTOR PROTEIN 1-RELATED"/>
    <property type="match status" value="1"/>
</dbReference>
<evidence type="ECO:0000256" key="3">
    <source>
        <dbReference type="ARBA" id="ARBA00023015"/>
    </source>
</evidence>
<dbReference type="AlphaFoldDB" id="A0AAE1MLX6"/>
<evidence type="ECO:0000256" key="6">
    <source>
        <dbReference type="ARBA" id="ARBA00023242"/>
    </source>
</evidence>
<dbReference type="FunFam" id="2.20.25.80:FF:000006">
    <property type="entry name" value="WRKY transcription factor"/>
    <property type="match status" value="1"/>
</dbReference>
<organism evidence="9 10">
    <name type="scientific">Acacia crassicarpa</name>
    <name type="common">northern wattle</name>
    <dbReference type="NCBI Taxonomy" id="499986"/>
    <lineage>
        <taxon>Eukaryota</taxon>
        <taxon>Viridiplantae</taxon>
        <taxon>Streptophyta</taxon>
        <taxon>Embryophyta</taxon>
        <taxon>Tracheophyta</taxon>
        <taxon>Spermatophyta</taxon>
        <taxon>Magnoliopsida</taxon>
        <taxon>eudicotyledons</taxon>
        <taxon>Gunneridae</taxon>
        <taxon>Pentapetalae</taxon>
        <taxon>rosids</taxon>
        <taxon>fabids</taxon>
        <taxon>Fabales</taxon>
        <taxon>Fabaceae</taxon>
        <taxon>Caesalpinioideae</taxon>
        <taxon>mimosoid clade</taxon>
        <taxon>Acacieae</taxon>
        <taxon>Acacia</taxon>
    </lineage>
</organism>
<name>A0AAE1MLX6_9FABA</name>
<evidence type="ECO:0000256" key="5">
    <source>
        <dbReference type="ARBA" id="ARBA00023163"/>
    </source>
</evidence>
<evidence type="ECO:0000256" key="7">
    <source>
        <dbReference type="SAM" id="MobiDB-lite"/>
    </source>
</evidence>
<dbReference type="InterPro" id="IPR044810">
    <property type="entry name" value="WRKY_plant"/>
</dbReference>
<keyword evidence="5" id="KW-0804">Transcription</keyword>
<comment type="subcellular location">
    <subcellularLocation>
        <location evidence="1">Nucleus</location>
    </subcellularLocation>
</comment>
<proteinExistence type="predicted"/>
<dbReference type="SMART" id="SM00774">
    <property type="entry name" value="WRKY"/>
    <property type="match status" value="1"/>
</dbReference>
<dbReference type="InterPro" id="IPR036576">
    <property type="entry name" value="WRKY_dom_sf"/>
</dbReference>
<dbReference type="PROSITE" id="PS50811">
    <property type="entry name" value="WRKY"/>
    <property type="match status" value="1"/>
</dbReference>
<evidence type="ECO:0000313" key="10">
    <source>
        <dbReference type="Proteomes" id="UP001293593"/>
    </source>
</evidence>
<gene>
    <name evidence="9" type="ORF">QN277_023385</name>
</gene>
<dbReference type="GO" id="GO:0005634">
    <property type="term" value="C:nucleus"/>
    <property type="evidence" value="ECO:0007669"/>
    <property type="project" value="UniProtKB-SubCell"/>
</dbReference>
<comment type="caution">
    <text evidence="9">The sequence shown here is derived from an EMBL/GenBank/DDBJ whole genome shotgun (WGS) entry which is preliminary data.</text>
</comment>
<keyword evidence="3" id="KW-0805">Transcription regulation</keyword>
<evidence type="ECO:0000313" key="9">
    <source>
        <dbReference type="EMBL" id="KAK4270339.1"/>
    </source>
</evidence>
<feature type="domain" description="WRKY" evidence="8">
    <location>
        <begin position="140"/>
        <end position="196"/>
    </location>
</feature>
<protein>
    <recommendedName>
        <fullName evidence="8">WRKY domain-containing protein</fullName>
    </recommendedName>
</protein>
<dbReference type="PANTHER" id="PTHR31221:SF42">
    <property type="entry name" value="WRKY TRANSCRIPTION FACTOR 49-RELATED"/>
    <property type="match status" value="1"/>
</dbReference>
<dbReference type="Pfam" id="PF03106">
    <property type="entry name" value="WRKY"/>
    <property type="match status" value="1"/>
</dbReference>
<dbReference type="InterPro" id="IPR003657">
    <property type="entry name" value="WRKY_dom"/>
</dbReference>
<keyword evidence="6" id="KW-0539">Nucleus</keyword>
<accession>A0AAE1MLX6</accession>